<reference evidence="7" key="2">
    <citation type="submission" date="2017-02" db="EMBL/GenBank/DDBJ databases">
        <title>Sunflower complete genome.</title>
        <authorList>
            <person name="Langlade N."/>
            <person name="Munos S."/>
        </authorList>
    </citation>
    <scope>NUCLEOTIDE SEQUENCE [LARGE SCALE GENOMIC DNA]</scope>
    <source>
        <tissue evidence="7">Leaves</tissue>
    </source>
</reference>
<evidence type="ECO:0000256" key="2">
    <source>
        <dbReference type="ARBA" id="ARBA00022630"/>
    </source>
</evidence>
<accession>A0A251RQQ3</accession>
<keyword evidence="4 5" id="KW-0560">Oxidoreductase</keyword>
<dbReference type="GO" id="GO:0050661">
    <property type="term" value="F:NADP binding"/>
    <property type="evidence" value="ECO:0007669"/>
    <property type="project" value="InterPro"/>
</dbReference>
<comment type="similarity">
    <text evidence="1 5">Belongs to the FMO family.</text>
</comment>
<keyword evidence="5 7" id="KW-0503">Monooxygenase</keyword>
<dbReference type="InterPro" id="IPR036188">
    <property type="entry name" value="FAD/NAD-bd_sf"/>
</dbReference>
<dbReference type="STRING" id="4232.A0A251RQQ3"/>
<keyword evidence="2 5" id="KW-0285">Flavoprotein</keyword>
<dbReference type="PANTHER" id="PTHR23023">
    <property type="entry name" value="DIMETHYLANILINE MONOOXYGENASE"/>
    <property type="match status" value="1"/>
</dbReference>
<gene>
    <name evidence="7" type="ORF">HannXRQ_Chr17g0553601</name>
    <name evidence="6" type="ORF">HanXRQr2_Chr17g0809471</name>
</gene>
<dbReference type="Gene3D" id="3.50.50.60">
    <property type="entry name" value="FAD/NAD(P)-binding domain"/>
    <property type="match status" value="1"/>
</dbReference>
<sequence length="187" mass="20986">MKDSLNVAVIGAGISGLLTARELLRENLRVTVFEKSDQIGGTWVYDDRVEVDGCHHLDPNRSIVHSSIYKSLRTNLPRPLMSFSDFSFEDKSYGDPRLFPGHEEVLKFVQDFANEFGVSEVIRFNSEVVRVESQGCGFVVEWRTTEGGLVEERFDAVVVCNGHHTEPQVASDVPGTFLFRLGSVFLM</sequence>
<dbReference type="Proteomes" id="UP000215914">
    <property type="component" value="Chromosome 17"/>
</dbReference>
<reference evidence="6" key="3">
    <citation type="submission" date="2020-06" db="EMBL/GenBank/DDBJ databases">
        <title>Helianthus annuus Genome sequencing and assembly Release 2.</title>
        <authorList>
            <person name="Gouzy J."/>
            <person name="Langlade N."/>
            <person name="Munos S."/>
        </authorList>
    </citation>
    <scope>NUCLEOTIDE SEQUENCE</scope>
    <source>
        <tissue evidence="6">Leaves</tissue>
    </source>
</reference>
<organism evidence="7 8">
    <name type="scientific">Helianthus annuus</name>
    <name type="common">Common sunflower</name>
    <dbReference type="NCBI Taxonomy" id="4232"/>
    <lineage>
        <taxon>Eukaryota</taxon>
        <taxon>Viridiplantae</taxon>
        <taxon>Streptophyta</taxon>
        <taxon>Embryophyta</taxon>
        <taxon>Tracheophyta</taxon>
        <taxon>Spermatophyta</taxon>
        <taxon>Magnoliopsida</taxon>
        <taxon>eudicotyledons</taxon>
        <taxon>Gunneridae</taxon>
        <taxon>Pentapetalae</taxon>
        <taxon>asterids</taxon>
        <taxon>campanulids</taxon>
        <taxon>Asterales</taxon>
        <taxon>Asteraceae</taxon>
        <taxon>Asteroideae</taxon>
        <taxon>Heliantheae alliance</taxon>
        <taxon>Heliantheae</taxon>
        <taxon>Helianthus</taxon>
    </lineage>
</organism>
<dbReference type="GO" id="GO:0050660">
    <property type="term" value="F:flavin adenine dinucleotide binding"/>
    <property type="evidence" value="ECO:0007669"/>
    <property type="project" value="InterPro"/>
</dbReference>
<protein>
    <recommendedName>
        <fullName evidence="5">Flavin-containing monooxygenase</fullName>
        <ecNumber evidence="5">1.-.-.-</ecNumber>
    </recommendedName>
</protein>
<dbReference type="EC" id="1.-.-.-" evidence="5"/>
<name>A0A251RQQ3_HELAN</name>
<evidence type="ECO:0000256" key="4">
    <source>
        <dbReference type="ARBA" id="ARBA00023002"/>
    </source>
</evidence>
<keyword evidence="8" id="KW-1185">Reference proteome</keyword>
<evidence type="ECO:0000256" key="1">
    <source>
        <dbReference type="ARBA" id="ARBA00009183"/>
    </source>
</evidence>
<evidence type="ECO:0000256" key="3">
    <source>
        <dbReference type="ARBA" id="ARBA00022827"/>
    </source>
</evidence>
<evidence type="ECO:0000313" key="7">
    <source>
        <dbReference type="EMBL" id="OTF86696.1"/>
    </source>
</evidence>
<dbReference type="InterPro" id="IPR050346">
    <property type="entry name" value="FMO-like"/>
</dbReference>
<evidence type="ECO:0000313" key="8">
    <source>
        <dbReference type="Proteomes" id="UP000215914"/>
    </source>
</evidence>
<dbReference type="AlphaFoldDB" id="A0A251RQQ3"/>
<dbReference type="OMA" id="PASCHEE"/>
<dbReference type="Gramene" id="mRNA:HanXRQr2_Chr17g0809471">
    <property type="protein sequence ID" value="CDS:HanXRQr2_Chr17g0809471.1"/>
    <property type="gene ID" value="HanXRQr2_Chr17g0809471"/>
</dbReference>
<evidence type="ECO:0000313" key="6">
    <source>
        <dbReference type="EMBL" id="KAF5756002.1"/>
    </source>
</evidence>
<dbReference type="PRINTS" id="PR00419">
    <property type="entry name" value="ADXRDTASE"/>
</dbReference>
<dbReference type="Pfam" id="PF00743">
    <property type="entry name" value="FMO-like"/>
    <property type="match status" value="1"/>
</dbReference>
<dbReference type="EMBL" id="CM007906">
    <property type="protein sequence ID" value="OTF86696.1"/>
    <property type="molecule type" value="Genomic_DNA"/>
</dbReference>
<dbReference type="InParanoid" id="A0A251RQQ3"/>
<dbReference type="EMBL" id="MNCJ02000332">
    <property type="protein sequence ID" value="KAF5756002.1"/>
    <property type="molecule type" value="Genomic_DNA"/>
</dbReference>
<evidence type="ECO:0000256" key="5">
    <source>
        <dbReference type="RuleBase" id="RU361177"/>
    </source>
</evidence>
<dbReference type="GO" id="GO:0004499">
    <property type="term" value="F:N,N-dimethylaniline monooxygenase activity"/>
    <property type="evidence" value="ECO:0007669"/>
    <property type="project" value="InterPro"/>
</dbReference>
<dbReference type="SUPFAM" id="SSF51905">
    <property type="entry name" value="FAD/NAD(P)-binding domain"/>
    <property type="match status" value="1"/>
</dbReference>
<proteinExistence type="inferred from homology"/>
<dbReference type="InterPro" id="IPR020946">
    <property type="entry name" value="Flavin_mOase-like"/>
</dbReference>
<reference evidence="6 8" key="1">
    <citation type="journal article" date="2017" name="Nature">
        <title>The sunflower genome provides insights into oil metabolism, flowering and Asterid evolution.</title>
        <authorList>
            <person name="Badouin H."/>
            <person name="Gouzy J."/>
            <person name="Grassa C.J."/>
            <person name="Murat F."/>
            <person name="Staton S.E."/>
            <person name="Cottret L."/>
            <person name="Lelandais-Briere C."/>
            <person name="Owens G.L."/>
            <person name="Carrere S."/>
            <person name="Mayjonade B."/>
            <person name="Legrand L."/>
            <person name="Gill N."/>
            <person name="Kane N.C."/>
            <person name="Bowers J.E."/>
            <person name="Hubner S."/>
            <person name="Bellec A."/>
            <person name="Berard A."/>
            <person name="Berges H."/>
            <person name="Blanchet N."/>
            <person name="Boniface M.C."/>
            <person name="Brunel D."/>
            <person name="Catrice O."/>
            <person name="Chaidir N."/>
            <person name="Claudel C."/>
            <person name="Donnadieu C."/>
            <person name="Faraut T."/>
            <person name="Fievet G."/>
            <person name="Helmstetter N."/>
            <person name="King M."/>
            <person name="Knapp S.J."/>
            <person name="Lai Z."/>
            <person name="Le Paslier M.C."/>
            <person name="Lippi Y."/>
            <person name="Lorenzon L."/>
            <person name="Mandel J.R."/>
            <person name="Marage G."/>
            <person name="Marchand G."/>
            <person name="Marquand E."/>
            <person name="Bret-Mestries E."/>
            <person name="Morien E."/>
            <person name="Nambeesan S."/>
            <person name="Nguyen T."/>
            <person name="Pegot-Espagnet P."/>
            <person name="Pouilly N."/>
            <person name="Raftis F."/>
            <person name="Sallet E."/>
            <person name="Schiex T."/>
            <person name="Thomas J."/>
            <person name="Vandecasteele C."/>
            <person name="Vares D."/>
            <person name="Vear F."/>
            <person name="Vautrin S."/>
            <person name="Crespi M."/>
            <person name="Mangin B."/>
            <person name="Burke J.M."/>
            <person name="Salse J."/>
            <person name="Munos S."/>
            <person name="Vincourt P."/>
            <person name="Rieseberg L.H."/>
            <person name="Langlade N.B."/>
        </authorList>
    </citation>
    <scope>NUCLEOTIDE SEQUENCE [LARGE SCALE GENOMIC DNA]</scope>
    <source>
        <strain evidence="8">cv. SF193</strain>
        <tissue evidence="6">Leaves</tissue>
    </source>
</reference>
<comment type="cofactor">
    <cofactor evidence="5">
        <name>FAD</name>
        <dbReference type="ChEBI" id="CHEBI:57692"/>
    </cofactor>
</comment>
<keyword evidence="3 5" id="KW-0274">FAD</keyword>